<organism evidence="14 15">
    <name type="scientific">Adineta steineri</name>
    <dbReference type="NCBI Taxonomy" id="433720"/>
    <lineage>
        <taxon>Eukaryota</taxon>
        <taxon>Metazoa</taxon>
        <taxon>Spiralia</taxon>
        <taxon>Gnathifera</taxon>
        <taxon>Rotifera</taxon>
        <taxon>Eurotatoria</taxon>
        <taxon>Bdelloidea</taxon>
        <taxon>Adinetida</taxon>
        <taxon>Adinetidae</taxon>
        <taxon>Adineta</taxon>
    </lineage>
</organism>
<dbReference type="EMBL" id="CAJOBB010000761">
    <property type="protein sequence ID" value="CAF3746079.1"/>
    <property type="molecule type" value="Genomic_DNA"/>
</dbReference>
<keyword evidence="6 11" id="KW-1133">Transmembrane helix</keyword>
<accession>A0A818XW63</accession>
<dbReference type="Pfam" id="PF05739">
    <property type="entry name" value="SNARE"/>
    <property type="match status" value="1"/>
</dbReference>
<keyword evidence="3" id="KW-0813">Transport</keyword>
<evidence type="ECO:0000256" key="9">
    <source>
        <dbReference type="ARBA" id="ARBA00023136"/>
    </source>
</evidence>
<evidence type="ECO:0000256" key="7">
    <source>
        <dbReference type="ARBA" id="ARBA00023034"/>
    </source>
</evidence>
<dbReference type="InterPro" id="IPR010989">
    <property type="entry name" value="SNARE"/>
</dbReference>
<sequence>MTSRNLTTNFLEFRNRATRDRNYHSEDKSNDDRTALIQNDDEEVVQFEKNNTPSWMDSQRRIQLQFDQVRSRMKKLQQLHDKHLTRPAFDENSSEEKEIESITKDITAMLNGCHTSVQQISAQANKSQTNAYDKRLSSNVVQATASALQDLTIKFRKCQSTYLHKLKSRKDNFNRIMPDLEIDMHSNPFGDQDDPDNNFDQISLTSEDQLQLTSQNVEFLEKRDKEIHEVLKSIEDINEIFRDVAALVSNQGTILDQIEYNIENTVVQLEQGNKHLTKAVQHKRRGLKFKLILIGVCLSVLFFIIFVARYLSQANLDVVKRYLPANIQIQLFQDKSHMLMAIDNETIIAGITTGQLVQDLQSRYHVFTSSIVSPQAMLVAPDYDAKLAPYGLRNQSSNDLFNALNAAINGVQNDGTDETLVTLNQREDLIRVYTCRQSTQIPVVNRNDTTGFLQDILFNTKKLLIGGIGPSDWGAHDGNYKDRNPIGFYPGLLDKIVEKLGQLSGPDGNKYGEGLTIERTYYQDSGLLFSALLNGKIHATDVYTLVDVSYTGSGENCTKDNNTCRAEETCTENICTHAPRPRSLHFRTTCTTASRDTKFITKKFPGIKSIQPDAPRQTPKTRWIGFVLLFVTLFATVFLVLVILLRRKKNYRAQHTLQGGFGKFVRLQEESEPPMDGLDAFDDHIVQSPRDNTN</sequence>
<evidence type="ECO:0000256" key="6">
    <source>
        <dbReference type="ARBA" id="ARBA00022989"/>
    </source>
</evidence>
<feature type="region of interest" description="Disordered" evidence="10">
    <location>
        <begin position="673"/>
        <end position="694"/>
    </location>
</feature>
<evidence type="ECO:0000256" key="1">
    <source>
        <dbReference type="ARBA" id="ARBA00004409"/>
    </source>
</evidence>
<dbReference type="PANTHER" id="PTHR19957:SF83">
    <property type="entry name" value="SYNTAXIN-16"/>
    <property type="match status" value="1"/>
</dbReference>
<dbReference type="AlphaFoldDB" id="A0A818XW63"/>
<reference evidence="14" key="1">
    <citation type="submission" date="2021-02" db="EMBL/GenBank/DDBJ databases">
        <authorList>
            <person name="Nowell W R."/>
        </authorList>
    </citation>
    <scope>NUCLEOTIDE SEQUENCE</scope>
</reference>
<dbReference type="InterPro" id="IPR000727">
    <property type="entry name" value="T_SNARE_dom"/>
</dbReference>
<dbReference type="PROSITE" id="PS00914">
    <property type="entry name" value="SYNTAXIN"/>
    <property type="match status" value="1"/>
</dbReference>
<gene>
    <name evidence="13" type="ORF">IZO911_LOCUS17630</name>
    <name evidence="14" type="ORF">KXQ929_LOCUS13958</name>
</gene>
<evidence type="ECO:0000313" key="14">
    <source>
        <dbReference type="EMBL" id="CAF3746079.1"/>
    </source>
</evidence>
<evidence type="ECO:0000259" key="12">
    <source>
        <dbReference type="PROSITE" id="PS50192"/>
    </source>
</evidence>
<dbReference type="CDD" id="cd15845">
    <property type="entry name" value="SNARE_syntaxin16"/>
    <property type="match status" value="1"/>
</dbReference>
<dbReference type="SMART" id="SM00397">
    <property type="entry name" value="t_SNARE"/>
    <property type="match status" value="1"/>
</dbReference>
<evidence type="ECO:0000313" key="13">
    <source>
        <dbReference type="EMBL" id="CAF1000806.1"/>
    </source>
</evidence>
<dbReference type="GO" id="GO:0000139">
    <property type="term" value="C:Golgi membrane"/>
    <property type="evidence" value="ECO:0007669"/>
    <property type="project" value="UniProtKB-SubCell"/>
</dbReference>
<dbReference type="GO" id="GO:0031201">
    <property type="term" value="C:SNARE complex"/>
    <property type="evidence" value="ECO:0007669"/>
    <property type="project" value="TreeGrafter"/>
</dbReference>
<keyword evidence="8" id="KW-0175">Coiled coil</keyword>
<dbReference type="GO" id="GO:0006886">
    <property type="term" value="P:intracellular protein transport"/>
    <property type="evidence" value="ECO:0007669"/>
    <property type="project" value="InterPro"/>
</dbReference>
<evidence type="ECO:0000256" key="10">
    <source>
        <dbReference type="SAM" id="MobiDB-lite"/>
    </source>
</evidence>
<dbReference type="Proteomes" id="UP000663860">
    <property type="component" value="Unassembled WGS sequence"/>
</dbReference>
<dbReference type="PANTHER" id="PTHR19957">
    <property type="entry name" value="SYNTAXIN"/>
    <property type="match status" value="1"/>
</dbReference>
<keyword evidence="5" id="KW-0653">Protein transport</keyword>
<dbReference type="InterPro" id="IPR006012">
    <property type="entry name" value="Syntaxin/epimorphin_CS"/>
</dbReference>
<dbReference type="GO" id="GO:0005484">
    <property type="term" value="F:SNAP receptor activity"/>
    <property type="evidence" value="ECO:0007669"/>
    <property type="project" value="InterPro"/>
</dbReference>
<dbReference type="InterPro" id="IPR045242">
    <property type="entry name" value="Syntaxin"/>
</dbReference>
<protein>
    <recommendedName>
        <fullName evidence="12">t-SNARE coiled-coil homology domain-containing protein</fullName>
    </recommendedName>
</protein>
<comment type="similarity">
    <text evidence="2">Belongs to the syntaxin family.</text>
</comment>
<dbReference type="Gene3D" id="1.20.58.70">
    <property type="match status" value="1"/>
</dbReference>
<proteinExistence type="inferred from homology"/>
<dbReference type="GO" id="GO:0006906">
    <property type="term" value="P:vesicle fusion"/>
    <property type="evidence" value="ECO:0007669"/>
    <property type="project" value="TreeGrafter"/>
</dbReference>
<comment type="subcellular location">
    <subcellularLocation>
        <location evidence="1">Golgi apparatus membrane</location>
        <topology evidence="1">Single-pass type IV membrane protein</topology>
    </subcellularLocation>
</comment>
<feature type="transmembrane region" description="Helical" evidence="11">
    <location>
        <begin position="291"/>
        <end position="311"/>
    </location>
</feature>
<comment type="caution">
    <text evidence="14">The sequence shown here is derived from an EMBL/GenBank/DDBJ whole genome shotgun (WGS) entry which is preliminary data.</text>
</comment>
<evidence type="ECO:0000256" key="11">
    <source>
        <dbReference type="SAM" id="Phobius"/>
    </source>
</evidence>
<dbReference type="GO" id="GO:0048278">
    <property type="term" value="P:vesicle docking"/>
    <property type="evidence" value="ECO:0007669"/>
    <property type="project" value="TreeGrafter"/>
</dbReference>
<evidence type="ECO:0000256" key="4">
    <source>
        <dbReference type="ARBA" id="ARBA00022692"/>
    </source>
</evidence>
<keyword evidence="4 11" id="KW-0812">Transmembrane</keyword>
<evidence type="ECO:0000313" key="15">
    <source>
        <dbReference type="Proteomes" id="UP000663868"/>
    </source>
</evidence>
<dbReference type="SUPFAM" id="SSF47661">
    <property type="entry name" value="t-snare proteins"/>
    <property type="match status" value="1"/>
</dbReference>
<evidence type="ECO:0000256" key="8">
    <source>
        <dbReference type="ARBA" id="ARBA00023054"/>
    </source>
</evidence>
<keyword evidence="7" id="KW-0333">Golgi apparatus</keyword>
<dbReference type="EMBL" id="CAJNOE010000165">
    <property type="protein sequence ID" value="CAF1000806.1"/>
    <property type="molecule type" value="Genomic_DNA"/>
</dbReference>
<dbReference type="GO" id="GO:0000149">
    <property type="term" value="F:SNARE binding"/>
    <property type="evidence" value="ECO:0007669"/>
    <property type="project" value="TreeGrafter"/>
</dbReference>
<evidence type="ECO:0000256" key="3">
    <source>
        <dbReference type="ARBA" id="ARBA00022448"/>
    </source>
</evidence>
<dbReference type="Proteomes" id="UP000663868">
    <property type="component" value="Unassembled WGS sequence"/>
</dbReference>
<dbReference type="PROSITE" id="PS50192">
    <property type="entry name" value="T_SNARE"/>
    <property type="match status" value="1"/>
</dbReference>
<evidence type="ECO:0000256" key="5">
    <source>
        <dbReference type="ARBA" id="ARBA00022927"/>
    </source>
</evidence>
<keyword evidence="9 11" id="KW-0472">Membrane</keyword>
<feature type="transmembrane region" description="Helical" evidence="11">
    <location>
        <begin position="623"/>
        <end position="645"/>
    </location>
</feature>
<evidence type="ECO:0000256" key="2">
    <source>
        <dbReference type="ARBA" id="ARBA00009063"/>
    </source>
</evidence>
<feature type="domain" description="T-SNARE coiled-coil homology" evidence="12">
    <location>
        <begin position="217"/>
        <end position="279"/>
    </location>
</feature>
<name>A0A818XW63_9BILA</name>